<keyword evidence="1" id="KW-0418">Kinase</keyword>
<comment type="caution">
    <text evidence="3">The sequence shown here is derived from an EMBL/GenBank/DDBJ whole genome shotgun (WGS) entry which is preliminary data.</text>
</comment>
<dbReference type="SUPFAM" id="SSF55874">
    <property type="entry name" value="ATPase domain of HSP90 chaperone/DNA topoisomerase II/histidine kinase"/>
    <property type="match status" value="1"/>
</dbReference>
<dbReference type="PANTHER" id="PTHR35526:SF3">
    <property type="entry name" value="ANTI-SIGMA-F FACTOR RSBW"/>
    <property type="match status" value="1"/>
</dbReference>
<proteinExistence type="predicted"/>
<dbReference type="InterPro" id="IPR036890">
    <property type="entry name" value="HATPase_C_sf"/>
</dbReference>
<dbReference type="Gene3D" id="3.30.565.10">
    <property type="entry name" value="Histidine kinase-like ATPase, C-terminal domain"/>
    <property type="match status" value="1"/>
</dbReference>
<keyword evidence="1" id="KW-0808">Transferase</keyword>
<protein>
    <submittedName>
        <fullName evidence="3">ATP-binding protein</fullName>
    </submittedName>
</protein>
<dbReference type="AlphaFoldDB" id="A0A3D3RGY2"/>
<evidence type="ECO:0000313" key="3">
    <source>
        <dbReference type="EMBL" id="HCO27328.1"/>
    </source>
</evidence>
<feature type="domain" description="Histidine kinase/HSP90-like ATPase" evidence="2">
    <location>
        <begin position="21"/>
        <end position="137"/>
    </location>
</feature>
<dbReference type="GO" id="GO:0005524">
    <property type="term" value="F:ATP binding"/>
    <property type="evidence" value="ECO:0007669"/>
    <property type="project" value="UniProtKB-KW"/>
</dbReference>
<evidence type="ECO:0000256" key="1">
    <source>
        <dbReference type="ARBA" id="ARBA00022527"/>
    </source>
</evidence>
<gene>
    <name evidence="3" type="ORF">DIT97_31615</name>
</gene>
<keyword evidence="1" id="KW-0723">Serine/threonine-protein kinase</keyword>
<dbReference type="Proteomes" id="UP000263642">
    <property type="component" value="Unassembled WGS sequence"/>
</dbReference>
<organism evidence="3 4">
    <name type="scientific">Gimesia maris</name>
    <dbReference type="NCBI Taxonomy" id="122"/>
    <lineage>
        <taxon>Bacteria</taxon>
        <taxon>Pseudomonadati</taxon>
        <taxon>Planctomycetota</taxon>
        <taxon>Planctomycetia</taxon>
        <taxon>Planctomycetales</taxon>
        <taxon>Planctomycetaceae</taxon>
        <taxon>Gimesia</taxon>
    </lineage>
</organism>
<evidence type="ECO:0000259" key="2">
    <source>
        <dbReference type="Pfam" id="PF13581"/>
    </source>
</evidence>
<dbReference type="EMBL" id="DQAY01000194">
    <property type="protein sequence ID" value="HCO27328.1"/>
    <property type="molecule type" value="Genomic_DNA"/>
</dbReference>
<keyword evidence="3" id="KW-0547">Nucleotide-binding</keyword>
<keyword evidence="3" id="KW-0067">ATP-binding</keyword>
<dbReference type="Pfam" id="PF13581">
    <property type="entry name" value="HATPase_c_2"/>
    <property type="match status" value="1"/>
</dbReference>
<reference evidence="3 4" key="1">
    <citation type="journal article" date="2018" name="Nat. Biotechnol.">
        <title>A standardized bacterial taxonomy based on genome phylogeny substantially revises the tree of life.</title>
        <authorList>
            <person name="Parks D.H."/>
            <person name="Chuvochina M."/>
            <person name="Waite D.W."/>
            <person name="Rinke C."/>
            <person name="Skarshewski A."/>
            <person name="Chaumeil P.A."/>
            <person name="Hugenholtz P."/>
        </authorList>
    </citation>
    <scope>NUCLEOTIDE SEQUENCE [LARGE SCALE GENOMIC DNA]</scope>
    <source>
        <strain evidence="3">UBA9375</strain>
    </source>
</reference>
<dbReference type="InterPro" id="IPR050267">
    <property type="entry name" value="Anti-sigma-factor_SerPK"/>
</dbReference>
<dbReference type="InterPro" id="IPR003594">
    <property type="entry name" value="HATPase_dom"/>
</dbReference>
<evidence type="ECO:0000313" key="4">
    <source>
        <dbReference type="Proteomes" id="UP000263642"/>
    </source>
</evidence>
<accession>A0A3D3RGY2</accession>
<dbReference type="CDD" id="cd16936">
    <property type="entry name" value="HATPase_RsbW-like"/>
    <property type="match status" value="1"/>
</dbReference>
<dbReference type="GO" id="GO:0004674">
    <property type="term" value="F:protein serine/threonine kinase activity"/>
    <property type="evidence" value="ECO:0007669"/>
    <property type="project" value="UniProtKB-KW"/>
</dbReference>
<dbReference type="PANTHER" id="PTHR35526">
    <property type="entry name" value="ANTI-SIGMA-F FACTOR RSBW-RELATED"/>
    <property type="match status" value="1"/>
</dbReference>
<name>A0A3D3RGY2_9PLAN</name>
<sequence length="152" mass="17128">MLAKFMSSDEHFEVTIPSDTSEGQAVQARIVEALEVREYPEKDVFSVRLALEEALVNAIKHGNRMSPDKSVEINCWISDERVRVEIQDEGEGFDRSHVPDPTLLENLERPCGRGIMLMGAFMNLIEYNEQGNKVILEKIKGVSPKPPDTEAE</sequence>